<evidence type="ECO:0000256" key="4">
    <source>
        <dbReference type="ARBA" id="ARBA00023125"/>
    </source>
</evidence>
<protein>
    <submittedName>
        <fullName evidence="6">RNA polymerase subunit sigma-24</fullName>
    </submittedName>
</protein>
<evidence type="ECO:0000256" key="3">
    <source>
        <dbReference type="ARBA" id="ARBA00023082"/>
    </source>
</evidence>
<keyword evidence="4" id="KW-0238">DNA-binding</keyword>
<comment type="similarity">
    <text evidence="1">Belongs to the sigma-70 factor family. ECF subfamily.</text>
</comment>
<comment type="caution">
    <text evidence="6">The sequence shown here is derived from an EMBL/GenBank/DDBJ whole genome shotgun (WGS) entry which is preliminary data.</text>
</comment>
<dbReference type="Gene3D" id="1.10.10.10">
    <property type="entry name" value="Winged helix-like DNA-binding domain superfamily/Winged helix DNA-binding domain"/>
    <property type="match status" value="1"/>
</dbReference>
<dbReference type="PANTHER" id="PTHR43133">
    <property type="entry name" value="RNA POLYMERASE ECF-TYPE SIGMA FACTO"/>
    <property type="match status" value="1"/>
</dbReference>
<keyword evidence="2" id="KW-0805">Transcription regulation</keyword>
<proteinExistence type="inferred from homology"/>
<dbReference type="Proteomes" id="UP000239590">
    <property type="component" value="Unassembled WGS sequence"/>
</dbReference>
<accession>A0A2S7ILG4</accession>
<dbReference type="OrthoDB" id="665482at2"/>
<dbReference type="EMBL" id="PTRA01000001">
    <property type="protein sequence ID" value="PQA58400.1"/>
    <property type="molecule type" value="Genomic_DNA"/>
</dbReference>
<dbReference type="InterPro" id="IPR039425">
    <property type="entry name" value="RNA_pol_sigma-70-like"/>
</dbReference>
<dbReference type="InterPro" id="IPR036388">
    <property type="entry name" value="WH-like_DNA-bd_sf"/>
</dbReference>
<dbReference type="RefSeq" id="WP_104709618.1">
    <property type="nucleotide sequence ID" value="NZ_PTRA01000001.1"/>
</dbReference>
<sequence length="198" mass="22722">MILLKRALSDSDLIAGIKAGGNLRRNCENRLYEQYQYLIREATFKHKLSPDECASAYSDAVLTVIEHLTSNRFEGRSGLKTYLYQIFYNKCVDLVRKNSTNRESVHQGVSLEDLVLPDETRTVLQHLMTESDLTLLRERLASLGDKCRQMVLAWGEGYSDEEIAQHLQYQTAAVAKTSRLRCLERLRALYAESKSRRS</sequence>
<dbReference type="PANTHER" id="PTHR43133:SF8">
    <property type="entry name" value="RNA POLYMERASE SIGMA FACTOR HI_1459-RELATED"/>
    <property type="match status" value="1"/>
</dbReference>
<evidence type="ECO:0000313" key="6">
    <source>
        <dbReference type="EMBL" id="PQA58400.1"/>
    </source>
</evidence>
<keyword evidence="7" id="KW-1185">Reference proteome</keyword>
<name>A0A2S7ILG4_9BACT</name>
<dbReference type="GO" id="GO:0006352">
    <property type="term" value="P:DNA-templated transcription initiation"/>
    <property type="evidence" value="ECO:0007669"/>
    <property type="project" value="InterPro"/>
</dbReference>
<dbReference type="SUPFAM" id="SSF88946">
    <property type="entry name" value="Sigma2 domain of RNA polymerase sigma factors"/>
    <property type="match status" value="1"/>
</dbReference>
<keyword evidence="3" id="KW-0731">Sigma factor</keyword>
<dbReference type="InterPro" id="IPR013324">
    <property type="entry name" value="RNA_pol_sigma_r3/r4-like"/>
</dbReference>
<dbReference type="InterPro" id="IPR014284">
    <property type="entry name" value="RNA_pol_sigma-70_dom"/>
</dbReference>
<dbReference type="InterPro" id="IPR013325">
    <property type="entry name" value="RNA_pol_sigma_r2"/>
</dbReference>
<evidence type="ECO:0000256" key="5">
    <source>
        <dbReference type="ARBA" id="ARBA00023163"/>
    </source>
</evidence>
<reference evidence="7" key="1">
    <citation type="submission" date="2018-02" db="EMBL/GenBank/DDBJ databases">
        <title>Genome sequencing of Solimonas sp. HR-BB.</title>
        <authorList>
            <person name="Lee Y."/>
            <person name="Jeon C.O."/>
        </authorList>
    </citation>
    <scope>NUCLEOTIDE SEQUENCE [LARGE SCALE GENOMIC DNA]</scope>
    <source>
        <strain evidence="7">HR-U</strain>
    </source>
</reference>
<dbReference type="NCBIfam" id="TIGR02937">
    <property type="entry name" value="sigma70-ECF"/>
    <property type="match status" value="1"/>
</dbReference>
<dbReference type="GO" id="GO:0016987">
    <property type="term" value="F:sigma factor activity"/>
    <property type="evidence" value="ECO:0007669"/>
    <property type="project" value="UniProtKB-KW"/>
</dbReference>
<dbReference type="AlphaFoldDB" id="A0A2S7ILG4"/>
<gene>
    <name evidence="6" type="ORF">C5O19_01625</name>
</gene>
<dbReference type="Gene3D" id="1.10.1740.10">
    <property type="match status" value="1"/>
</dbReference>
<dbReference type="GO" id="GO:0003677">
    <property type="term" value="F:DNA binding"/>
    <property type="evidence" value="ECO:0007669"/>
    <property type="project" value="UniProtKB-KW"/>
</dbReference>
<evidence type="ECO:0000256" key="1">
    <source>
        <dbReference type="ARBA" id="ARBA00010641"/>
    </source>
</evidence>
<organism evidence="6 7">
    <name type="scientific">Siphonobacter curvatus</name>
    <dbReference type="NCBI Taxonomy" id="2094562"/>
    <lineage>
        <taxon>Bacteria</taxon>
        <taxon>Pseudomonadati</taxon>
        <taxon>Bacteroidota</taxon>
        <taxon>Cytophagia</taxon>
        <taxon>Cytophagales</taxon>
        <taxon>Cytophagaceae</taxon>
        <taxon>Siphonobacter</taxon>
    </lineage>
</organism>
<keyword evidence="5" id="KW-0804">Transcription</keyword>
<evidence type="ECO:0000256" key="2">
    <source>
        <dbReference type="ARBA" id="ARBA00023015"/>
    </source>
</evidence>
<dbReference type="SUPFAM" id="SSF88659">
    <property type="entry name" value="Sigma3 and sigma4 domains of RNA polymerase sigma factors"/>
    <property type="match status" value="1"/>
</dbReference>
<evidence type="ECO:0000313" key="7">
    <source>
        <dbReference type="Proteomes" id="UP000239590"/>
    </source>
</evidence>